<feature type="domain" description="GAIN-B" evidence="7">
    <location>
        <begin position="1"/>
        <end position="76"/>
    </location>
</feature>
<evidence type="ECO:0000256" key="3">
    <source>
        <dbReference type="ARBA" id="ARBA00022989"/>
    </source>
</evidence>
<evidence type="ECO:0000256" key="4">
    <source>
        <dbReference type="ARBA" id="ARBA00023136"/>
    </source>
</evidence>
<keyword evidence="5" id="KW-1015">Disulfide bond</keyword>
<feature type="transmembrane region" description="Helical" evidence="6">
    <location>
        <begin position="191"/>
        <end position="210"/>
    </location>
</feature>
<evidence type="ECO:0000313" key="10">
    <source>
        <dbReference type="Proteomes" id="UP000261580"/>
    </source>
</evidence>
<dbReference type="InterPro" id="IPR000203">
    <property type="entry name" value="GPS"/>
</dbReference>
<evidence type="ECO:0000313" key="9">
    <source>
        <dbReference type="Ensembl" id="ENSNBRP00000002817.1"/>
    </source>
</evidence>
<dbReference type="GeneTree" id="ENSGT00940000155621"/>
<dbReference type="GO" id="GO:0007189">
    <property type="term" value="P:adenylate cyclase-activating G protein-coupled receptor signaling pathway"/>
    <property type="evidence" value="ECO:0007669"/>
    <property type="project" value="TreeGrafter"/>
</dbReference>
<feature type="transmembrane region" description="Helical" evidence="6">
    <location>
        <begin position="216"/>
        <end position="239"/>
    </location>
</feature>
<feature type="transmembrane region" description="Helical" evidence="6">
    <location>
        <begin position="251"/>
        <end position="277"/>
    </location>
</feature>
<keyword evidence="3 6" id="KW-1133">Transmembrane helix</keyword>
<dbReference type="PANTHER" id="PTHR12011:SF474">
    <property type="entry name" value="ADHESION G PROTEIN-COUPLED RECEPTOR G11-RELATED"/>
    <property type="match status" value="1"/>
</dbReference>
<dbReference type="PANTHER" id="PTHR12011">
    <property type="entry name" value="ADHESION G-PROTEIN COUPLED RECEPTOR"/>
    <property type="match status" value="1"/>
</dbReference>
<dbReference type="GO" id="GO:0004930">
    <property type="term" value="F:G protein-coupled receptor activity"/>
    <property type="evidence" value="ECO:0007669"/>
    <property type="project" value="InterPro"/>
</dbReference>
<feature type="transmembrane region" description="Helical" evidence="6">
    <location>
        <begin position="112"/>
        <end position="132"/>
    </location>
</feature>
<protein>
    <recommendedName>
        <fullName evidence="11">G-protein coupled receptors family 2 profile 2 domain-containing protein</fullName>
    </recommendedName>
</protein>
<keyword evidence="2 6" id="KW-0812">Transmembrane</keyword>
<feature type="transmembrane region" description="Helical" evidence="6">
    <location>
        <begin position="147"/>
        <end position="171"/>
    </location>
</feature>
<proteinExistence type="predicted"/>
<evidence type="ECO:0000259" key="7">
    <source>
        <dbReference type="PROSITE" id="PS50221"/>
    </source>
</evidence>
<evidence type="ECO:0000256" key="2">
    <source>
        <dbReference type="ARBA" id="ARBA00022692"/>
    </source>
</evidence>
<feature type="transmembrane region" description="Helical" evidence="6">
    <location>
        <begin position="16"/>
        <end position="36"/>
    </location>
</feature>
<evidence type="ECO:0000259" key="8">
    <source>
        <dbReference type="PROSITE" id="PS50261"/>
    </source>
</evidence>
<dbReference type="STRING" id="32507.ENSNBRP00000002817"/>
<dbReference type="GO" id="GO:0007166">
    <property type="term" value="P:cell surface receptor signaling pathway"/>
    <property type="evidence" value="ECO:0007669"/>
    <property type="project" value="InterPro"/>
</dbReference>
<dbReference type="GO" id="GO:0005886">
    <property type="term" value="C:plasma membrane"/>
    <property type="evidence" value="ECO:0007669"/>
    <property type="project" value="TreeGrafter"/>
</dbReference>
<evidence type="ECO:0000256" key="1">
    <source>
        <dbReference type="ARBA" id="ARBA00004141"/>
    </source>
</evidence>
<dbReference type="InterPro" id="IPR000832">
    <property type="entry name" value="GPCR_2_secretin-like"/>
</dbReference>
<keyword evidence="10" id="KW-1185">Reference proteome</keyword>
<name>A0A3Q4GI95_NEOBR</name>
<dbReference type="Pfam" id="PF01825">
    <property type="entry name" value="GPS"/>
    <property type="match status" value="1"/>
</dbReference>
<keyword evidence="4 6" id="KW-0472">Membrane</keyword>
<evidence type="ECO:0000256" key="5">
    <source>
        <dbReference type="ARBA" id="ARBA00023157"/>
    </source>
</evidence>
<dbReference type="Proteomes" id="UP000261580">
    <property type="component" value="Unassembled WGS sequence"/>
</dbReference>
<dbReference type="InterPro" id="IPR046338">
    <property type="entry name" value="GAIN_dom_sf"/>
</dbReference>
<dbReference type="InterPro" id="IPR057244">
    <property type="entry name" value="GAIN_B"/>
</dbReference>
<feature type="domain" description="G-protein coupled receptors family 2 profile 2" evidence="8">
    <location>
        <begin position="75"/>
        <end position="200"/>
    </location>
</feature>
<feature type="transmembrane region" description="Helical" evidence="6">
    <location>
        <begin position="82"/>
        <end position="100"/>
    </location>
</feature>
<reference evidence="9" key="2">
    <citation type="submission" date="2025-09" db="UniProtKB">
        <authorList>
            <consortium name="Ensembl"/>
        </authorList>
    </citation>
    <scope>IDENTIFICATION</scope>
</reference>
<organism evidence="9 10">
    <name type="scientific">Neolamprologus brichardi</name>
    <name type="common">Fairy cichlid</name>
    <name type="synonym">Lamprologus brichardi</name>
    <dbReference type="NCBI Taxonomy" id="32507"/>
    <lineage>
        <taxon>Eukaryota</taxon>
        <taxon>Metazoa</taxon>
        <taxon>Chordata</taxon>
        <taxon>Craniata</taxon>
        <taxon>Vertebrata</taxon>
        <taxon>Euteleostomi</taxon>
        <taxon>Actinopterygii</taxon>
        <taxon>Neopterygii</taxon>
        <taxon>Teleostei</taxon>
        <taxon>Neoteleostei</taxon>
        <taxon>Acanthomorphata</taxon>
        <taxon>Ovalentaria</taxon>
        <taxon>Cichlomorphae</taxon>
        <taxon>Cichliformes</taxon>
        <taxon>Cichlidae</taxon>
        <taxon>African cichlids</taxon>
        <taxon>Pseudocrenilabrinae</taxon>
        <taxon>Lamprologini</taxon>
        <taxon>Neolamprologus</taxon>
    </lineage>
</organism>
<dbReference type="Bgee" id="ENSNBRG00000002251">
    <property type="expression patterns" value="Expressed in zone of skin"/>
</dbReference>
<dbReference type="PROSITE" id="PS50221">
    <property type="entry name" value="GAIN_B"/>
    <property type="match status" value="1"/>
</dbReference>
<reference evidence="9" key="1">
    <citation type="submission" date="2025-08" db="UniProtKB">
        <authorList>
            <consortium name="Ensembl"/>
        </authorList>
    </citation>
    <scope>IDENTIFICATION</scope>
</reference>
<dbReference type="Gene3D" id="1.20.1070.10">
    <property type="entry name" value="Rhodopsin 7-helix transmembrane proteins"/>
    <property type="match status" value="1"/>
</dbReference>
<dbReference type="PROSITE" id="PS50261">
    <property type="entry name" value="G_PROTEIN_RECEP_F2_4"/>
    <property type="match status" value="1"/>
</dbReference>
<sequence>LAIEMGAAIANLTDKINIVFTNMTYAVIVFFVLFLLGSQPNWTSDGCVTKITKHGITCQCSHLTFFAILMTPLNETISASDFQNLTIITQVGFGLFFPILKRIKATNATKILINLVCALFLLNLTFLVNNYVANLNNSVGCKIMAALMHYFMLATFTWFAAQAFHLCLSLYTGGKIAIHRYILKIVITKKLTCLFLLRCWITDNSVHLIINIGYYALVFLFTFTTFIIMMSWLCCLRNVKGAKAKGEQSSINILSIMGLCFMLGITWGFAFFAYGVFQVPALYLFTILNSFQGTDNQQAPFNHSKSTMLHNTTHRITLDVFID</sequence>
<dbReference type="Pfam" id="PF00002">
    <property type="entry name" value="7tm_2"/>
    <property type="match status" value="1"/>
</dbReference>
<evidence type="ECO:0008006" key="11">
    <source>
        <dbReference type="Google" id="ProtNLM"/>
    </source>
</evidence>
<dbReference type="OMA" id="LRCWITD"/>
<accession>A0A3Q4GI95</accession>
<dbReference type="Gene3D" id="2.60.220.50">
    <property type="match status" value="1"/>
</dbReference>
<comment type="subcellular location">
    <subcellularLocation>
        <location evidence="1">Membrane</location>
        <topology evidence="1">Multi-pass membrane protein</topology>
    </subcellularLocation>
</comment>
<evidence type="ECO:0000256" key="6">
    <source>
        <dbReference type="SAM" id="Phobius"/>
    </source>
</evidence>
<dbReference type="Ensembl" id="ENSNBRT00000002922.1">
    <property type="protein sequence ID" value="ENSNBRP00000002817.1"/>
    <property type="gene ID" value="ENSNBRG00000002251.1"/>
</dbReference>
<dbReference type="AlphaFoldDB" id="A0A3Q4GI95"/>
<dbReference type="InterPro" id="IPR017981">
    <property type="entry name" value="GPCR_2-like_7TM"/>
</dbReference>